<keyword evidence="3" id="KW-0964">Secreted</keyword>
<dbReference type="Gene3D" id="2.60.40.770">
    <property type="match status" value="1"/>
</dbReference>
<name>A0ABM4B7M1_HYDVU</name>
<dbReference type="Proteomes" id="UP001652625">
    <property type="component" value="Chromosome 01"/>
</dbReference>
<evidence type="ECO:0000256" key="5">
    <source>
        <dbReference type="ARBA" id="ARBA00023157"/>
    </source>
</evidence>
<organism evidence="8 9">
    <name type="scientific">Hydra vulgaris</name>
    <name type="common">Hydra</name>
    <name type="synonym">Hydra attenuata</name>
    <dbReference type="NCBI Taxonomy" id="6087"/>
    <lineage>
        <taxon>Eukaryota</taxon>
        <taxon>Metazoa</taxon>
        <taxon>Cnidaria</taxon>
        <taxon>Hydrozoa</taxon>
        <taxon>Hydroidolina</taxon>
        <taxon>Anthoathecata</taxon>
        <taxon>Aplanulata</taxon>
        <taxon>Hydridae</taxon>
        <taxon>Hydra</taxon>
    </lineage>
</organism>
<reference evidence="8" key="1">
    <citation type="submission" date="2025-05" db="UniProtKB">
        <authorList>
            <consortium name="RefSeq"/>
        </authorList>
    </citation>
    <scope>NUCLEOTIDE SEQUENCE [LARGE SCALE GENOMIC DNA]</scope>
</reference>
<evidence type="ECO:0000256" key="4">
    <source>
        <dbReference type="ARBA" id="ARBA00022729"/>
    </source>
</evidence>
<keyword evidence="5" id="KW-1015">Disulfide bond</keyword>
<evidence type="ECO:0000256" key="3">
    <source>
        <dbReference type="ARBA" id="ARBA00022525"/>
    </source>
</evidence>
<keyword evidence="4 6" id="KW-0732">Signal</keyword>
<feature type="signal peptide" evidence="6">
    <location>
        <begin position="1"/>
        <end position="17"/>
    </location>
</feature>
<dbReference type="InterPro" id="IPR033916">
    <property type="entry name" value="ML_Npc2-like"/>
</dbReference>
<dbReference type="PANTHER" id="PTHR11306:SF68">
    <property type="entry name" value="NPC INTRACELLULAR CHOLESTEROL TRANSPORTER 2"/>
    <property type="match status" value="1"/>
</dbReference>
<evidence type="ECO:0000256" key="2">
    <source>
        <dbReference type="ARBA" id="ARBA00006370"/>
    </source>
</evidence>
<accession>A0ABM4B7M1</accession>
<evidence type="ECO:0000256" key="6">
    <source>
        <dbReference type="SAM" id="SignalP"/>
    </source>
</evidence>
<gene>
    <name evidence="9" type="primary">LOC100203112</name>
</gene>
<feature type="domain" description="MD-2-related lipid-recognition" evidence="7">
    <location>
        <begin position="22"/>
        <end position="146"/>
    </location>
</feature>
<evidence type="ECO:0000256" key="1">
    <source>
        <dbReference type="ARBA" id="ARBA00004613"/>
    </source>
</evidence>
<protein>
    <submittedName>
        <fullName evidence="9">NPC intracellular cholesterol transporter 2 homolog a</fullName>
    </submittedName>
</protein>
<dbReference type="GeneID" id="100203112"/>
<dbReference type="SUPFAM" id="SSF81296">
    <property type="entry name" value="E set domains"/>
    <property type="match status" value="1"/>
</dbReference>
<dbReference type="PANTHER" id="PTHR11306">
    <property type="entry name" value="NIEMANN PICK TYPE C2 PROTEIN NPC2-RELATED"/>
    <property type="match status" value="1"/>
</dbReference>
<evidence type="ECO:0000313" key="9">
    <source>
        <dbReference type="RefSeq" id="XP_065644861.1"/>
    </source>
</evidence>
<dbReference type="InterPro" id="IPR014756">
    <property type="entry name" value="Ig_E-set"/>
</dbReference>
<dbReference type="InterPro" id="IPR039670">
    <property type="entry name" value="NPC2-like"/>
</dbReference>
<evidence type="ECO:0000313" key="8">
    <source>
        <dbReference type="Proteomes" id="UP001652625"/>
    </source>
</evidence>
<dbReference type="CDD" id="cd00916">
    <property type="entry name" value="Npc2_like"/>
    <property type="match status" value="1"/>
</dbReference>
<keyword evidence="8" id="KW-1185">Reference proteome</keyword>
<evidence type="ECO:0000259" key="7">
    <source>
        <dbReference type="SMART" id="SM00737"/>
    </source>
</evidence>
<dbReference type="SMART" id="SM00737">
    <property type="entry name" value="ML"/>
    <property type="match status" value="1"/>
</dbReference>
<sequence>MNFLFLILFYFVAISQCMIIKYKKCTSPASSGVIGDVIITPCDSLPCSFKRGGSGNIKINFQATKNNSELNSVVKGKIGPLWVPFPLSQPNACQNEGITCPIKAGQSYLFSYDLPISTTYPAISVVVSWEIQDENGNDVVCIQLPIKLE</sequence>
<dbReference type="RefSeq" id="XP_065644861.1">
    <property type="nucleotide sequence ID" value="XM_065788789.1"/>
</dbReference>
<proteinExistence type="inferred from homology"/>
<dbReference type="Pfam" id="PF02221">
    <property type="entry name" value="E1_DerP2_DerF2"/>
    <property type="match status" value="1"/>
</dbReference>
<comment type="subcellular location">
    <subcellularLocation>
        <location evidence="1">Secreted</location>
    </subcellularLocation>
</comment>
<comment type="similarity">
    <text evidence="2">Belongs to the NPC2 family.</text>
</comment>
<reference evidence="9" key="2">
    <citation type="submission" date="2025-08" db="UniProtKB">
        <authorList>
            <consortium name="RefSeq"/>
        </authorList>
    </citation>
    <scope>IDENTIFICATION</scope>
</reference>
<feature type="chain" id="PRO_5046805381" evidence="6">
    <location>
        <begin position="18"/>
        <end position="149"/>
    </location>
</feature>
<dbReference type="InterPro" id="IPR003172">
    <property type="entry name" value="ML_dom"/>
</dbReference>